<dbReference type="Ensembl" id="ENSECRT00000023088.1">
    <property type="protein sequence ID" value="ENSECRP00000022607.1"/>
    <property type="gene ID" value="ENSECRG00000015297.1"/>
</dbReference>
<dbReference type="InterPro" id="IPR016592">
    <property type="entry name" value="Nibrin_met"/>
</dbReference>
<keyword evidence="8 12" id="KW-0539">Nucleus</keyword>
<dbReference type="Pfam" id="PF00533">
    <property type="entry name" value="BRCT"/>
    <property type="match status" value="1"/>
</dbReference>
<organism evidence="16 17">
    <name type="scientific">Erpetoichthys calabaricus</name>
    <name type="common">Rope fish</name>
    <name type="synonym">Calamoichthys calabaricus</name>
    <dbReference type="NCBI Taxonomy" id="27687"/>
    <lineage>
        <taxon>Eukaryota</taxon>
        <taxon>Metazoa</taxon>
        <taxon>Chordata</taxon>
        <taxon>Craniata</taxon>
        <taxon>Vertebrata</taxon>
        <taxon>Euteleostomi</taxon>
        <taxon>Actinopterygii</taxon>
        <taxon>Polypteriformes</taxon>
        <taxon>Polypteridae</taxon>
        <taxon>Erpetoichthys</taxon>
    </lineage>
</organism>
<dbReference type="CDD" id="cd22667">
    <property type="entry name" value="FHA_NBN"/>
    <property type="match status" value="1"/>
</dbReference>
<dbReference type="InterPro" id="IPR040227">
    <property type="entry name" value="Nibrin-rel"/>
</dbReference>
<evidence type="ECO:0000256" key="13">
    <source>
        <dbReference type="SAM" id="MobiDB-lite"/>
    </source>
</evidence>
<dbReference type="Proteomes" id="UP000694620">
    <property type="component" value="Chromosome 13"/>
</dbReference>
<evidence type="ECO:0000256" key="6">
    <source>
        <dbReference type="ARBA" id="ARBA00022895"/>
    </source>
</evidence>
<dbReference type="InterPro" id="IPR000253">
    <property type="entry name" value="FHA_dom"/>
</dbReference>
<dbReference type="SMART" id="SM01348">
    <property type="entry name" value="Nbs1_C"/>
    <property type="match status" value="1"/>
</dbReference>
<dbReference type="GO" id="GO:0016605">
    <property type="term" value="C:PML body"/>
    <property type="evidence" value="ECO:0007669"/>
    <property type="project" value="UniProtKB-SubCell"/>
</dbReference>
<dbReference type="FunFam" id="3.40.50.10980:FF:000001">
    <property type="entry name" value="Nibrin"/>
    <property type="match status" value="1"/>
</dbReference>
<accession>A0A8C4SWT9</accession>
<feature type="compositionally biased region" description="Basic and acidic residues" evidence="13">
    <location>
        <begin position="471"/>
        <end position="500"/>
    </location>
</feature>
<dbReference type="AlphaFoldDB" id="A0A8C4SWT9"/>
<dbReference type="InterPro" id="IPR043014">
    <property type="entry name" value="Nibrin_BRCT2_sf"/>
</dbReference>
<evidence type="ECO:0000256" key="2">
    <source>
        <dbReference type="ARBA" id="ARBA00004574"/>
    </source>
</evidence>
<dbReference type="CDD" id="cd17741">
    <property type="entry name" value="BRCT_nibrin"/>
    <property type="match status" value="1"/>
</dbReference>
<dbReference type="Gene3D" id="3.40.50.10190">
    <property type="entry name" value="BRCT domain"/>
    <property type="match status" value="1"/>
</dbReference>
<dbReference type="GO" id="GO:0030870">
    <property type="term" value="C:Mre11 complex"/>
    <property type="evidence" value="ECO:0007669"/>
    <property type="project" value="InterPro"/>
</dbReference>
<keyword evidence="9 12" id="KW-0469">Meiosis</keyword>
<reference evidence="16" key="1">
    <citation type="submission" date="2021-06" db="EMBL/GenBank/DDBJ databases">
        <authorList>
            <consortium name="Wellcome Sanger Institute Data Sharing"/>
        </authorList>
    </citation>
    <scope>NUCLEOTIDE SEQUENCE [LARGE SCALE GENOMIC DNA]</scope>
</reference>
<dbReference type="PIRSF" id="PIRSF011869">
    <property type="entry name" value="Nibrin_animal"/>
    <property type="match status" value="1"/>
</dbReference>
<dbReference type="FunFam" id="2.60.200.20:FF:000017">
    <property type="entry name" value="Nibrin"/>
    <property type="match status" value="1"/>
</dbReference>
<evidence type="ECO:0000256" key="4">
    <source>
        <dbReference type="ARBA" id="ARBA00022454"/>
    </source>
</evidence>
<dbReference type="PANTHER" id="PTHR12162">
    <property type="entry name" value="NIBRIN-RELATED"/>
    <property type="match status" value="1"/>
</dbReference>
<evidence type="ECO:0000313" key="16">
    <source>
        <dbReference type="Ensembl" id="ENSECRP00000022607.1"/>
    </source>
</evidence>
<dbReference type="SUPFAM" id="SSF52113">
    <property type="entry name" value="BRCT domain"/>
    <property type="match status" value="1"/>
</dbReference>
<dbReference type="InterPro" id="IPR032429">
    <property type="entry name" value="Nibrin_BRCT2"/>
</dbReference>
<dbReference type="PROSITE" id="PS50172">
    <property type="entry name" value="BRCT"/>
    <property type="match status" value="1"/>
</dbReference>
<dbReference type="Gene3D" id="2.60.200.20">
    <property type="match status" value="1"/>
</dbReference>
<keyword evidence="7 12" id="KW-0234">DNA repair</keyword>
<dbReference type="GO" id="GO:0000723">
    <property type="term" value="P:telomere maintenance"/>
    <property type="evidence" value="ECO:0007669"/>
    <property type="project" value="InterPro"/>
</dbReference>
<evidence type="ECO:0000256" key="10">
    <source>
        <dbReference type="ARBA" id="ARBA00023306"/>
    </source>
</evidence>
<comment type="function">
    <text evidence="12">Component of the MRN complex, which plays a central role in double-strand break (DSB) repair, DNA recombination, maintenance of telomere integrity and meiosis. The MRN complex is involved in the repair of DNA double-strand breaks (DSBs) via homologous recombination (HR), an error-free mechanism which primarily occurs during S and G2 phases. The complex (1) mediates the end resection of damaged DNA, which generates proper single-stranded DNA, a key initial steps in HR, and is (2) required for the recruitment of other repair factors and efficient activation of ATM and ATR upon DNA damage. The MRN complex possesses single-strand endonuclease activity and double-strand-specific 3'-5' exonuclease activity, which are provided by MRE11, to initiate end resection, which is required for single-strand invasion and recombination. Within the MRN complex, nbn acts as a protein-protein adapter, which specifically recognizes and binds phosphorylated proteins, promoting their recruitment to DNA damage sites. Recruits mre11 and rad50 components of the MRN complex to DSBs in response to DNA damage. Promotes the recruitment of PI3/PI4-kinase family members atm, atr, and probably DNA-PKcs to the DNA damage sites, activating their functions. Mediates the recruitment of phosphorylated rbbp8/CtIP to DSBs, leading to cooperation between the MRN complex and rbbp8/CtIP to initiate end resection.</text>
</comment>
<keyword evidence="5 12" id="KW-0227">DNA damage</keyword>
<keyword evidence="4" id="KW-0158">Chromosome</keyword>
<dbReference type="Pfam" id="PF16508">
    <property type="entry name" value="NIBRIN_BRCT_II"/>
    <property type="match status" value="1"/>
</dbReference>
<keyword evidence="17" id="KW-1185">Reference proteome</keyword>
<feature type="region of interest" description="Disordered" evidence="13">
    <location>
        <begin position="471"/>
        <end position="504"/>
    </location>
</feature>
<dbReference type="InterPro" id="IPR001357">
    <property type="entry name" value="BRCT_dom"/>
</dbReference>
<feature type="domain" description="BRCT" evidence="15">
    <location>
        <begin position="100"/>
        <end position="174"/>
    </location>
</feature>
<dbReference type="GO" id="GO:0003684">
    <property type="term" value="F:damaged DNA binding"/>
    <property type="evidence" value="ECO:0007669"/>
    <property type="project" value="TreeGrafter"/>
</dbReference>
<feature type="region of interest" description="Disordered" evidence="13">
    <location>
        <begin position="430"/>
        <end position="449"/>
    </location>
</feature>
<gene>
    <name evidence="16" type="primary">nbn</name>
</gene>
<sequence>MWSLVPSDPGGGVSYYILPDQQYVVGRKNCAILLQNDQSISRAHAVLSVSSPTSSQSIPSSSLILKDNSKYGTFLNDERLPSDSPRSLQPGDRITFGVFNSKFRVERTSFVVCSSCLENRSKATLSKSIQKLGGRIVNSWTEDCTHLIMPYIKVTIKTICALISCCPIVKPEYFSAFFNAVEHKENPPSIERFYSPLGEPCLKSEDIDFQAKPQRRTLFQGMTFLFLSEKQYKRLNLPVTLGGGKATLIEEGDINTSLLESEGTCVISVEVTNSQIALSSSASIWIDSLTQILKSKGLRLIAESEIAHAVIYSSTETYCNPYYQIDSAEFCVAQKTIPGSSLSQTIAIDETIIPSTSVNVTTYVPDTEVLQIHTRMETSDIREVEETPMKDSPVASLLNNRLDKKDSHSCSTSGAAPPFFSSHSVSRNMNLSDHTADSKSSSTELTGSSLPNYSKKIIAQTNSLEQDIKSIGKKRNREENDSDNKPIAKHIRSEDNEEKSLPCVSSQNRDCELMILEYHSLSEDCPEIPLIKKSCADRSEASGASFATSQIKEEENEKQLSNKRKEVKRLFVETEIEDLEEIMSDAMEPHDERITPISKKMRTESGKVVLIKQETLDPLDLGNARVGSQIHIKNEDSEEVLRNLLLTEFKSLVVRPKQSPACSAISSQAHIRNFKKFKKIPFPGSVGLPNIIGGSDLVAHHARKSSELEEWLRQEAEEQSQYAREESLADDLFRYNPRVAKRR</sequence>
<dbReference type="GO" id="GO:0051321">
    <property type="term" value="P:meiotic cell cycle"/>
    <property type="evidence" value="ECO:0007669"/>
    <property type="project" value="UniProtKB-KW"/>
</dbReference>
<keyword evidence="10 12" id="KW-0131">Cell cycle</keyword>
<evidence type="ECO:0000256" key="12">
    <source>
        <dbReference type="PIRNR" id="PIRNR011869"/>
    </source>
</evidence>
<evidence type="ECO:0000256" key="8">
    <source>
        <dbReference type="ARBA" id="ARBA00023242"/>
    </source>
</evidence>
<dbReference type="Gene3D" id="3.40.50.10980">
    <property type="entry name" value="Nibrin, BRCT2 domain"/>
    <property type="match status" value="1"/>
</dbReference>
<protein>
    <recommendedName>
        <fullName evidence="3 12">Nibrin</fullName>
    </recommendedName>
</protein>
<evidence type="ECO:0000256" key="9">
    <source>
        <dbReference type="ARBA" id="ARBA00023254"/>
    </source>
</evidence>
<dbReference type="InterPro" id="IPR013908">
    <property type="entry name" value="Nibrin_C"/>
</dbReference>
<keyword evidence="6 12" id="KW-0779">Telomere</keyword>
<feature type="compositionally biased region" description="Low complexity" evidence="13">
    <location>
        <begin position="438"/>
        <end position="449"/>
    </location>
</feature>
<comment type="similarity">
    <text evidence="11">Belongs to the Nibrin family.</text>
</comment>
<dbReference type="Pfam" id="PF08599">
    <property type="entry name" value="Nbs1_C"/>
    <property type="match status" value="1"/>
</dbReference>
<dbReference type="GO" id="GO:0007095">
    <property type="term" value="P:mitotic G2 DNA damage checkpoint signaling"/>
    <property type="evidence" value="ECO:0007669"/>
    <property type="project" value="InterPro"/>
</dbReference>
<reference evidence="16" key="3">
    <citation type="submission" date="2025-09" db="UniProtKB">
        <authorList>
            <consortium name="Ensembl"/>
        </authorList>
    </citation>
    <scope>IDENTIFICATION</scope>
</reference>
<evidence type="ECO:0000259" key="15">
    <source>
        <dbReference type="PROSITE" id="PS50172"/>
    </source>
</evidence>
<dbReference type="GO" id="GO:0000724">
    <property type="term" value="P:double-strand break repair via homologous recombination"/>
    <property type="evidence" value="ECO:0007669"/>
    <property type="project" value="TreeGrafter"/>
</dbReference>
<dbReference type="GO" id="GO:0000781">
    <property type="term" value="C:chromosome, telomeric region"/>
    <property type="evidence" value="ECO:0007669"/>
    <property type="project" value="UniProtKB-SubCell"/>
</dbReference>
<evidence type="ECO:0000256" key="5">
    <source>
        <dbReference type="ARBA" id="ARBA00022763"/>
    </source>
</evidence>
<evidence type="ECO:0000256" key="1">
    <source>
        <dbReference type="ARBA" id="ARBA00004322"/>
    </source>
</evidence>
<evidence type="ECO:0000256" key="3">
    <source>
        <dbReference type="ARBA" id="ARBA00020013"/>
    </source>
</evidence>
<dbReference type="InterPro" id="IPR036420">
    <property type="entry name" value="BRCT_dom_sf"/>
</dbReference>
<name>A0A8C4SWT9_ERPCA</name>
<evidence type="ECO:0000256" key="11">
    <source>
        <dbReference type="ARBA" id="ARBA00044757"/>
    </source>
</evidence>
<comment type="subunit">
    <text evidence="12">Component of the MRN complex.</text>
</comment>
<dbReference type="Pfam" id="PF00498">
    <property type="entry name" value="FHA"/>
    <property type="match status" value="1"/>
</dbReference>
<dbReference type="SUPFAM" id="SSF49879">
    <property type="entry name" value="SMAD/FHA domain"/>
    <property type="match status" value="1"/>
</dbReference>
<reference evidence="16" key="2">
    <citation type="submission" date="2025-08" db="UniProtKB">
        <authorList>
            <consortium name="Ensembl"/>
        </authorList>
    </citation>
    <scope>IDENTIFICATION</scope>
</reference>
<dbReference type="PANTHER" id="PTHR12162:SF0">
    <property type="entry name" value="NIBRIN"/>
    <property type="match status" value="1"/>
</dbReference>
<dbReference type="PROSITE" id="PS50006">
    <property type="entry name" value="FHA_DOMAIN"/>
    <property type="match status" value="1"/>
</dbReference>
<comment type="subcellular location">
    <subcellularLocation>
        <location evidence="2">Chromosome</location>
        <location evidence="2">Telomere</location>
    </subcellularLocation>
    <subcellularLocation>
        <location evidence="1">Nucleus</location>
        <location evidence="1">PML body</location>
    </subcellularLocation>
</comment>
<proteinExistence type="inferred from homology"/>
<feature type="region of interest" description="Disordered" evidence="13">
    <location>
        <begin position="402"/>
        <end position="423"/>
    </location>
</feature>
<dbReference type="SMART" id="SM00240">
    <property type="entry name" value="FHA"/>
    <property type="match status" value="1"/>
</dbReference>
<feature type="domain" description="FHA" evidence="14">
    <location>
        <begin position="23"/>
        <end position="80"/>
    </location>
</feature>
<dbReference type="InterPro" id="IPR008984">
    <property type="entry name" value="SMAD_FHA_dom_sf"/>
</dbReference>
<evidence type="ECO:0000313" key="17">
    <source>
        <dbReference type="Proteomes" id="UP000694620"/>
    </source>
</evidence>
<evidence type="ECO:0000256" key="7">
    <source>
        <dbReference type="ARBA" id="ARBA00023204"/>
    </source>
</evidence>
<evidence type="ECO:0000259" key="14">
    <source>
        <dbReference type="PROSITE" id="PS50006"/>
    </source>
</evidence>
<dbReference type="GeneTree" id="ENSGT00390000000521"/>